<evidence type="ECO:0000313" key="1">
    <source>
        <dbReference type="EMBL" id="KAA6363873.1"/>
    </source>
</evidence>
<name>A0A5J4U0V6_9EUKA</name>
<accession>A0A5J4U0V6</accession>
<evidence type="ECO:0008006" key="3">
    <source>
        <dbReference type="Google" id="ProtNLM"/>
    </source>
</evidence>
<dbReference type="Proteomes" id="UP000324800">
    <property type="component" value="Unassembled WGS sequence"/>
</dbReference>
<proteinExistence type="predicted"/>
<organism evidence="1 2">
    <name type="scientific">Streblomastix strix</name>
    <dbReference type="NCBI Taxonomy" id="222440"/>
    <lineage>
        <taxon>Eukaryota</taxon>
        <taxon>Metamonada</taxon>
        <taxon>Preaxostyla</taxon>
        <taxon>Oxymonadida</taxon>
        <taxon>Streblomastigidae</taxon>
        <taxon>Streblomastix</taxon>
    </lineage>
</organism>
<feature type="non-terminal residue" evidence="1">
    <location>
        <position position="1"/>
    </location>
</feature>
<dbReference type="PANTHER" id="PTHR33050">
    <property type="entry name" value="REVERSE TRANSCRIPTASE DOMAIN-CONTAINING PROTEIN"/>
    <property type="match status" value="1"/>
</dbReference>
<comment type="caution">
    <text evidence="1">The sequence shown here is derived from an EMBL/GenBank/DDBJ whole genome shotgun (WGS) entry which is preliminary data.</text>
</comment>
<evidence type="ECO:0000313" key="2">
    <source>
        <dbReference type="Proteomes" id="UP000324800"/>
    </source>
</evidence>
<dbReference type="EMBL" id="SNRW01022372">
    <property type="protein sequence ID" value="KAA6363873.1"/>
    <property type="molecule type" value="Genomic_DNA"/>
</dbReference>
<gene>
    <name evidence="1" type="ORF">EZS28_040600</name>
</gene>
<dbReference type="InterPro" id="IPR052055">
    <property type="entry name" value="Hepadnavirus_pol/RT"/>
</dbReference>
<dbReference type="AlphaFoldDB" id="A0A5J4U0V6"/>
<sequence>NIETNISMRTETDNSVAAFNIQKGATAIQLANLIDRVIQEAEAFKIQISARYVPRMDNTIADSQFRLETGRIYMINCQILTEALYQLQVCPSIDAFTNRRNRKCRRFCSLIVDLWAIKQDGLSSAWNREVPLIHPQIPLIQRSHNKISNEGCLAVFIHHCWNAQPWWVDLQSIKVNSIIFGQCKELLEAGSRMKKKRRHMPAGLLQISIVEGKKEKMFTKQYKNKRFQRKQAQKEQSVASIVSSVDIDEELVNIKKTGSKQEEI</sequence>
<dbReference type="PANTHER" id="PTHR33050:SF7">
    <property type="entry name" value="RIBONUCLEASE H"/>
    <property type="match status" value="1"/>
</dbReference>
<dbReference type="OrthoDB" id="6154003at2759"/>
<reference evidence="1 2" key="1">
    <citation type="submission" date="2019-03" db="EMBL/GenBank/DDBJ databases">
        <title>Single cell metagenomics reveals metabolic interactions within the superorganism composed of flagellate Streblomastix strix and complex community of Bacteroidetes bacteria on its surface.</title>
        <authorList>
            <person name="Treitli S.C."/>
            <person name="Kolisko M."/>
            <person name="Husnik F."/>
            <person name="Keeling P."/>
            <person name="Hampl V."/>
        </authorList>
    </citation>
    <scope>NUCLEOTIDE SEQUENCE [LARGE SCALE GENOMIC DNA]</scope>
    <source>
        <strain evidence="1">ST1C</strain>
    </source>
</reference>
<protein>
    <recommendedName>
        <fullName evidence="3">RNase H type-1 domain-containing protein</fullName>
    </recommendedName>
</protein>